<dbReference type="InterPro" id="IPR036318">
    <property type="entry name" value="FAD-bd_PCMH-like_sf"/>
</dbReference>
<dbReference type="Pfam" id="PF13534">
    <property type="entry name" value="Fer4_17"/>
    <property type="match status" value="1"/>
</dbReference>
<evidence type="ECO:0000256" key="4">
    <source>
        <dbReference type="ARBA" id="ARBA00022827"/>
    </source>
</evidence>
<dbReference type="PROSITE" id="PS51379">
    <property type="entry name" value="4FE4S_FER_2"/>
    <property type="match status" value="1"/>
</dbReference>
<evidence type="ECO:0000259" key="8">
    <source>
        <dbReference type="PROSITE" id="PS51379"/>
    </source>
</evidence>
<dbReference type="InterPro" id="IPR016169">
    <property type="entry name" value="FAD-bd_PCMH_sub2"/>
</dbReference>
<evidence type="ECO:0000313" key="11">
    <source>
        <dbReference type="Proteomes" id="UP000031980"/>
    </source>
</evidence>
<feature type="domain" description="4Fe-4S ferredoxin-type" evidence="8">
    <location>
        <begin position="611"/>
        <end position="642"/>
    </location>
</feature>
<protein>
    <submittedName>
        <fullName evidence="10">FAD-binding protein</fullName>
    </submittedName>
</protein>
<dbReference type="GO" id="GO:0008720">
    <property type="term" value="F:D-lactate dehydrogenase (NAD+) activity"/>
    <property type="evidence" value="ECO:0007669"/>
    <property type="project" value="TreeGrafter"/>
</dbReference>
<name>A0A0C3NKF6_9PORP</name>
<dbReference type="InterPro" id="IPR016171">
    <property type="entry name" value="Vanillyl_alc_oxidase_C-sub2"/>
</dbReference>
<dbReference type="GO" id="GO:0046872">
    <property type="term" value="F:metal ion binding"/>
    <property type="evidence" value="ECO:0007669"/>
    <property type="project" value="UniProtKB-KW"/>
</dbReference>
<dbReference type="Pfam" id="PF01565">
    <property type="entry name" value="FAD_binding_4"/>
    <property type="match status" value="1"/>
</dbReference>
<dbReference type="Pfam" id="PF02754">
    <property type="entry name" value="CCG"/>
    <property type="match status" value="1"/>
</dbReference>
<accession>A0A0C3NKF6</accession>
<dbReference type="GO" id="GO:0004458">
    <property type="term" value="F:D-lactate dehydrogenase (cytochrome) activity"/>
    <property type="evidence" value="ECO:0007669"/>
    <property type="project" value="TreeGrafter"/>
</dbReference>
<keyword evidence="7" id="KW-0411">Iron-sulfur</keyword>
<dbReference type="GO" id="GO:1903457">
    <property type="term" value="P:lactate catabolic process"/>
    <property type="evidence" value="ECO:0007669"/>
    <property type="project" value="TreeGrafter"/>
</dbReference>
<evidence type="ECO:0000256" key="5">
    <source>
        <dbReference type="ARBA" id="ARBA00023002"/>
    </source>
</evidence>
<dbReference type="InterPro" id="IPR004017">
    <property type="entry name" value="Cys_rich_dom"/>
</dbReference>
<dbReference type="InterPro" id="IPR017896">
    <property type="entry name" value="4Fe4S_Fe-S-bd"/>
</dbReference>
<evidence type="ECO:0000256" key="2">
    <source>
        <dbReference type="ARBA" id="ARBA00022630"/>
    </source>
</evidence>
<dbReference type="InterPro" id="IPR006094">
    <property type="entry name" value="Oxid_FAD_bind_N"/>
</dbReference>
<comment type="cofactor">
    <cofactor evidence="1">
        <name>FAD</name>
        <dbReference type="ChEBI" id="CHEBI:57692"/>
    </cofactor>
</comment>
<proteinExistence type="predicted"/>
<evidence type="ECO:0000259" key="9">
    <source>
        <dbReference type="PROSITE" id="PS51387"/>
    </source>
</evidence>
<dbReference type="GO" id="GO:0051536">
    <property type="term" value="F:iron-sulfur cluster binding"/>
    <property type="evidence" value="ECO:0007669"/>
    <property type="project" value="UniProtKB-KW"/>
</dbReference>
<dbReference type="SUPFAM" id="SSF56176">
    <property type="entry name" value="FAD-binding/transporter-associated domain-like"/>
    <property type="match status" value="1"/>
</dbReference>
<feature type="domain" description="FAD-binding PCMH-type" evidence="9">
    <location>
        <begin position="31"/>
        <end position="269"/>
    </location>
</feature>
<dbReference type="GO" id="GO:0071949">
    <property type="term" value="F:FAD binding"/>
    <property type="evidence" value="ECO:0007669"/>
    <property type="project" value="InterPro"/>
</dbReference>
<dbReference type="Gene3D" id="1.10.45.10">
    <property type="entry name" value="Vanillyl-alcohol Oxidase, Chain A, domain 4"/>
    <property type="match status" value="1"/>
</dbReference>
<keyword evidence="5" id="KW-0560">Oxidoreductase</keyword>
<dbReference type="InterPro" id="IPR017900">
    <property type="entry name" value="4Fe4S_Fe_S_CS"/>
</dbReference>
<dbReference type="PANTHER" id="PTHR11748">
    <property type="entry name" value="D-LACTATE DEHYDROGENASE"/>
    <property type="match status" value="1"/>
</dbReference>
<dbReference type="PROSITE" id="PS00198">
    <property type="entry name" value="4FE4S_FER_1"/>
    <property type="match status" value="1"/>
</dbReference>
<dbReference type="RefSeq" id="WP_041504807.1">
    <property type="nucleotide sequence ID" value="NZ_JPIU01000025.1"/>
</dbReference>
<keyword evidence="11" id="KW-1185">Reference proteome</keyword>
<evidence type="ECO:0000256" key="6">
    <source>
        <dbReference type="ARBA" id="ARBA00023004"/>
    </source>
</evidence>
<dbReference type="InterPro" id="IPR016166">
    <property type="entry name" value="FAD-bd_PCMH"/>
</dbReference>
<dbReference type="Gene3D" id="3.30.70.2740">
    <property type="match status" value="1"/>
</dbReference>
<evidence type="ECO:0000313" key="10">
    <source>
        <dbReference type="EMBL" id="KIO46702.1"/>
    </source>
</evidence>
<keyword evidence="3" id="KW-0479">Metal-binding</keyword>
<dbReference type="PROSITE" id="PS51387">
    <property type="entry name" value="FAD_PCMH"/>
    <property type="match status" value="1"/>
</dbReference>
<comment type="caution">
    <text evidence="10">The sequence shown here is derived from an EMBL/GenBank/DDBJ whole genome shotgun (WGS) entry which is preliminary data.</text>
</comment>
<dbReference type="PANTHER" id="PTHR11748:SF119">
    <property type="entry name" value="D-2-HYDROXYGLUTARATE DEHYDROGENASE"/>
    <property type="match status" value="1"/>
</dbReference>
<dbReference type="AlphaFoldDB" id="A0A0C3NKF6"/>
<dbReference type="InterPro" id="IPR004113">
    <property type="entry name" value="FAD-bd_oxidored_4_C"/>
</dbReference>
<sequence>MDLHVLSQRIKGEVESDLLHRVIYATDASAYREMPLGVVYPKDASDVKEIVKFARENEVGLIPRAAGTSLAGQVVGDGLVVDISRHMNRILELNVQEEWVRVEPGVVLEALHSYTKPYGLFFGPETSTSNRCCMGGMVGNNSCGLHSLVYGSVRDHLLEAKVVLGDGTEVVLKDLTVDEVEGKLESDTLEGEIYRKVVGMLREHKTEILEHYPDPALRRRNSGYAMDQLLYSGYFDKRYDEPFNLCKLIAGSEGTLAFITELKLRLVALPPKEKAVICIHCSALEEAFEGNLVALKHKPMAVELMDRTILELSKGNIAQNKNRFFIQGDPAAILIVELACSSREEVDRLADTIEEDFKKHGYGYHYPRLYGTDIKRVWDLRKAGLGLLSGMPGSAKPVSVIEDTAVAPERLPAYMKDFGAMLERMGLSCVYHAHIATGELHLRPVLDLKKERDRRLFRQVAEETALLVKKHKGALSGEHGDGRLRGEFIPVLFGQEVYEMMREVKRCWDPAGIFNRGKIVDTPPMDKNLRVKEDHAGEDDLKTYFDFSRQKGWVCAIEQCNGSGDCRKETEFGGTMCPSFRATGDEKDTTRARANVLRELLARPKTERIFDQPEVLEILDNCVSCKACKSECPSNVDMARYKAEFLQHHYDVCGVPLKALLVANLSRIQRWGMYLPSLYNVFISNPLTGGLLKKLLRFAPERSIPKLYKTTLRHWATRHRSCNKDTTRGKIYLFADEFTDYMDVRVGIRMIELLSGLGYEVVIPEHVESGRTALSKGLLKEAKKIARKNVVLLKDIVTDENPLVGIEPSCILSFRDEYPDLVGDDLKAEASSLGKNCLLYDEFIVREIRKGNIRSGQFTRKPLKILLHGHCHQKSLASVEPSKIMLSLPENYEVEVIPSGCCGMAGAFGYEKKHYELSMKIGEQVLFPAIRNADEGVCISAPGTSCRQQIKDGTGRTALHPIEVLFQAWQETEG</sequence>
<organism evidence="10 11">
    <name type="scientific">Sanguibacteroides justesenii</name>
    <dbReference type="NCBI Taxonomy" id="1547597"/>
    <lineage>
        <taxon>Bacteria</taxon>
        <taxon>Pseudomonadati</taxon>
        <taxon>Bacteroidota</taxon>
        <taxon>Bacteroidia</taxon>
        <taxon>Bacteroidales</taxon>
        <taxon>Porphyromonadaceae</taxon>
        <taxon>Sanguibacteroides</taxon>
    </lineage>
</organism>
<dbReference type="Pfam" id="PF02913">
    <property type="entry name" value="FAD-oxidase_C"/>
    <property type="match status" value="1"/>
</dbReference>
<keyword evidence="4" id="KW-0274">FAD</keyword>
<evidence type="ECO:0000256" key="7">
    <source>
        <dbReference type="ARBA" id="ARBA00023014"/>
    </source>
</evidence>
<dbReference type="SUPFAM" id="SSF55103">
    <property type="entry name" value="FAD-linked oxidases, C-terminal domain"/>
    <property type="match status" value="1"/>
</dbReference>
<dbReference type="Gene3D" id="3.30.465.10">
    <property type="match status" value="1"/>
</dbReference>
<keyword evidence="6" id="KW-0408">Iron</keyword>
<dbReference type="InterPro" id="IPR016164">
    <property type="entry name" value="FAD-linked_Oxase-like_C"/>
</dbReference>
<dbReference type="SUPFAM" id="SSF46548">
    <property type="entry name" value="alpha-helical ferredoxin"/>
    <property type="match status" value="1"/>
</dbReference>
<keyword evidence="2" id="KW-0285">Flavoprotein</keyword>
<dbReference type="Proteomes" id="UP000031980">
    <property type="component" value="Unassembled WGS sequence"/>
</dbReference>
<evidence type="ECO:0000256" key="3">
    <source>
        <dbReference type="ARBA" id="ARBA00022723"/>
    </source>
</evidence>
<dbReference type="EMBL" id="JPIU01000025">
    <property type="protein sequence ID" value="KIO46702.1"/>
    <property type="molecule type" value="Genomic_DNA"/>
</dbReference>
<evidence type="ECO:0000256" key="1">
    <source>
        <dbReference type="ARBA" id="ARBA00001974"/>
    </source>
</evidence>
<gene>
    <name evidence="10" type="ORF">BA92_02235</name>
</gene>
<reference evidence="10 11" key="1">
    <citation type="submission" date="2014-07" db="EMBL/GenBank/DDBJ databases">
        <title>Porphyromonadaceae bacterium OUH 308042 = ATCC BAA-2681 = DSM 28342 draft genome.</title>
        <authorList>
            <person name="Sydenham T.V."/>
            <person name="Hasman H."/>
            <person name="Justensen U.S."/>
        </authorList>
    </citation>
    <scope>NUCLEOTIDE SEQUENCE [LARGE SCALE GENOMIC DNA]</scope>
    <source>
        <strain evidence="10 11">OUH 308042</strain>
    </source>
</reference>